<dbReference type="Pfam" id="PF12791">
    <property type="entry name" value="RsgI_N"/>
    <property type="match status" value="1"/>
</dbReference>
<keyword evidence="4 6" id="KW-1133">Transmembrane helix</keyword>
<evidence type="ECO:0000256" key="4">
    <source>
        <dbReference type="ARBA" id="ARBA00022989"/>
    </source>
</evidence>
<feature type="domain" description="RsgI N-terminal anti-sigma" evidence="7">
    <location>
        <begin position="2"/>
        <end position="49"/>
    </location>
</feature>
<evidence type="ECO:0000256" key="2">
    <source>
        <dbReference type="ARBA" id="ARBA00022475"/>
    </source>
</evidence>
<accession>A0A3A9K4G7</accession>
<dbReference type="Proteomes" id="UP000281498">
    <property type="component" value="Unassembled WGS sequence"/>
</dbReference>
<dbReference type="InterPro" id="IPR055431">
    <property type="entry name" value="RsgI_M"/>
</dbReference>
<feature type="transmembrane region" description="Helical" evidence="6">
    <location>
        <begin position="56"/>
        <end position="77"/>
    </location>
</feature>
<dbReference type="OrthoDB" id="9800626at2"/>
<sequence length="258" mass="29148">MQRGVVMEITKLYMIVLTKDGEFIRAELNFGADIGEEVLYSKIPLYSFPHFFNQKLYSVPFVFLLVFLITFPIPNWFESNKAYGVVSLDLNSTIELAVDRNYEVLSMNGYNKTGEELVNSMDSSVEGKTLGRATTLLLKEGIKLGIIKSLDSIFISSSVDFDENSNWGTNFYSWSSSIVNEYGFVIYPIYVETEVSEQAKQLSISPIKYVLLAQHEGEIDFSNMTNTSISTIEKEVGKSVTHLKELVFLSDQNENISP</sequence>
<evidence type="ECO:0000256" key="5">
    <source>
        <dbReference type="ARBA" id="ARBA00023136"/>
    </source>
</evidence>
<evidence type="ECO:0000313" key="8">
    <source>
        <dbReference type="EMBL" id="RKL67527.1"/>
    </source>
</evidence>
<keyword evidence="5 6" id="KW-0472">Membrane</keyword>
<evidence type="ECO:0000313" key="9">
    <source>
        <dbReference type="Proteomes" id="UP000281498"/>
    </source>
</evidence>
<proteinExistence type="predicted"/>
<keyword evidence="2" id="KW-1003">Cell membrane</keyword>
<organism evidence="8 9">
    <name type="scientific">Salipaludibacillus neizhouensis</name>
    <dbReference type="NCBI Taxonomy" id="885475"/>
    <lineage>
        <taxon>Bacteria</taxon>
        <taxon>Bacillati</taxon>
        <taxon>Bacillota</taxon>
        <taxon>Bacilli</taxon>
        <taxon>Bacillales</taxon>
        <taxon>Bacillaceae</taxon>
    </lineage>
</organism>
<gene>
    <name evidence="8" type="ORF">CR203_09260</name>
</gene>
<dbReference type="PROSITE" id="PS51849">
    <property type="entry name" value="RSGI_N"/>
    <property type="match status" value="1"/>
</dbReference>
<dbReference type="Pfam" id="PF23750">
    <property type="entry name" value="RsgI_M"/>
    <property type="match status" value="1"/>
</dbReference>
<evidence type="ECO:0000256" key="1">
    <source>
        <dbReference type="ARBA" id="ARBA00004162"/>
    </source>
</evidence>
<comment type="subcellular location">
    <subcellularLocation>
        <location evidence="1">Cell membrane</location>
        <topology evidence="1">Single-pass membrane protein</topology>
    </subcellularLocation>
</comment>
<keyword evidence="9" id="KW-1185">Reference proteome</keyword>
<dbReference type="InterPro" id="IPR024449">
    <property type="entry name" value="Anti-sigma_RsgI_N"/>
</dbReference>
<dbReference type="AlphaFoldDB" id="A0A3A9K4G7"/>
<evidence type="ECO:0000256" key="6">
    <source>
        <dbReference type="SAM" id="Phobius"/>
    </source>
</evidence>
<keyword evidence="3 6" id="KW-0812">Transmembrane</keyword>
<dbReference type="GO" id="GO:0005886">
    <property type="term" value="C:plasma membrane"/>
    <property type="evidence" value="ECO:0007669"/>
    <property type="project" value="UniProtKB-SubCell"/>
</dbReference>
<reference evidence="8 9" key="1">
    <citation type="submission" date="2017-10" db="EMBL/GenBank/DDBJ databases">
        <title>Bacillus sp. nov., a halophilic bacterium isolated from a Keqin Lake.</title>
        <authorList>
            <person name="Wang H."/>
        </authorList>
    </citation>
    <scope>NUCLEOTIDE SEQUENCE [LARGE SCALE GENOMIC DNA]</scope>
    <source>
        <strain evidence="8 9">KCTC 13187</strain>
    </source>
</reference>
<protein>
    <recommendedName>
        <fullName evidence="7">RsgI N-terminal anti-sigma domain-containing protein</fullName>
    </recommendedName>
</protein>
<evidence type="ECO:0000256" key="3">
    <source>
        <dbReference type="ARBA" id="ARBA00022692"/>
    </source>
</evidence>
<comment type="caution">
    <text evidence="8">The sequence shown here is derived from an EMBL/GenBank/DDBJ whole genome shotgun (WGS) entry which is preliminary data.</text>
</comment>
<evidence type="ECO:0000259" key="7">
    <source>
        <dbReference type="PROSITE" id="PS51849"/>
    </source>
</evidence>
<name>A0A3A9K4G7_9BACI</name>
<dbReference type="EMBL" id="PDOE01000003">
    <property type="protein sequence ID" value="RKL67527.1"/>
    <property type="molecule type" value="Genomic_DNA"/>
</dbReference>